<feature type="domain" description="CMP/dCMP-type deaminase" evidence="13">
    <location>
        <begin position="2"/>
        <end position="126"/>
    </location>
</feature>
<evidence type="ECO:0000313" key="14">
    <source>
        <dbReference type="EMBL" id="QQX76689.1"/>
    </source>
</evidence>
<comment type="catalytic activity">
    <reaction evidence="12">
        <text>5-amino-6-(5-phospho-D-ribitylamino)uracil + NADP(+) = 5-amino-6-(5-phospho-D-ribosylamino)uracil + NADPH + H(+)</text>
        <dbReference type="Rhea" id="RHEA:17845"/>
        <dbReference type="ChEBI" id="CHEBI:15378"/>
        <dbReference type="ChEBI" id="CHEBI:57783"/>
        <dbReference type="ChEBI" id="CHEBI:58349"/>
        <dbReference type="ChEBI" id="CHEBI:58421"/>
        <dbReference type="ChEBI" id="CHEBI:58453"/>
        <dbReference type="EC" id="1.1.1.193"/>
    </reaction>
</comment>
<evidence type="ECO:0000256" key="8">
    <source>
        <dbReference type="ARBA" id="ARBA00022833"/>
    </source>
</evidence>
<dbReference type="CDD" id="cd01284">
    <property type="entry name" value="Riboflavin_deaminase-reductase"/>
    <property type="match status" value="1"/>
</dbReference>
<evidence type="ECO:0000256" key="10">
    <source>
        <dbReference type="ARBA" id="ARBA00023002"/>
    </source>
</evidence>
<dbReference type="Proteomes" id="UP000629420">
    <property type="component" value="Chromosome"/>
</dbReference>
<dbReference type="InterPro" id="IPR002734">
    <property type="entry name" value="RibDG_C"/>
</dbReference>
<dbReference type="RefSeq" id="WP_202336487.1">
    <property type="nucleotide sequence ID" value="NZ_CP068439.1"/>
</dbReference>
<name>A0ABX7DU64_9FLAO</name>
<dbReference type="Gene3D" id="3.40.430.10">
    <property type="entry name" value="Dihydrofolate Reductase, subunit A"/>
    <property type="match status" value="1"/>
</dbReference>
<organism evidence="14 15">
    <name type="scientific">Aequorivita iocasae</name>
    <dbReference type="NCBI Taxonomy" id="2803865"/>
    <lineage>
        <taxon>Bacteria</taxon>
        <taxon>Pseudomonadati</taxon>
        <taxon>Bacteroidota</taxon>
        <taxon>Flavobacteriia</taxon>
        <taxon>Flavobacteriales</taxon>
        <taxon>Flavobacteriaceae</taxon>
        <taxon>Aequorivita</taxon>
    </lineage>
</organism>
<dbReference type="InterPro" id="IPR002125">
    <property type="entry name" value="CMP_dCMP_dom"/>
</dbReference>
<evidence type="ECO:0000256" key="5">
    <source>
        <dbReference type="ARBA" id="ARBA00007417"/>
    </source>
</evidence>
<reference evidence="14 15" key="1">
    <citation type="submission" date="2021-01" db="EMBL/GenBank/DDBJ databases">
        <title>Aequorivita sp. strain KX20305, a bacterium isolated from the sediment collected at a cold seep field in South China Sea.</title>
        <authorList>
            <person name="Zhang H."/>
            <person name="Li C."/>
        </authorList>
    </citation>
    <scope>NUCLEOTIDE SEQUENCE [LARGE SCALE GENOMIC DNA]</scope>
    <source>
        <strain evidence="14 15">KX20305</strain>
    </source>
</reference>
<comment type="similarity">
    <text evidence="5 12">In the C-terminal section; belongs to the HTP reductase family.</text>
</comment>
<dbReference type="PROSITE" id="PS00903">
    <property type="entry name" value="CYT_DCMP_DEAMINASES_1"/>
    <property type="match status" value="1"/>
</dbReference>
<comment type="pathway">
    <text evidence="3 12">Cofactor biosynthesis; riboflavin biosynthesis; 5-amino-6-(D-ribitylamino)uracil from GTP: step 3/4.</text>
</comment>
<comment type="pathway">
    <text evidence="2 12">Cofactor biosynthesis; riboflavin biosynthesis; 5-amino-6-(D-ribitylamino)uracil from GTP: step 2/4.</text>
</comment>
<accession>A0ABX7DU64</accession>
<dbReference type="GO" id="GO:0008835">
    <property type="term" value="F:diaminohydroxyphosphoribosylaminopyrimidine deaminase activity"/>
    <property type="evidence" value="ECO:0007669"/>
    <property type="project" value="UniProtKB-EC"/>
</dbReference>
<dbReference type="PANTHER" id="PTHR38011">
    <property type="entry name" value="DIHYDROFOLATE REDUCTASE FAMILY PROTEIN (AFU_ORTHOLOGUE AFUA_8G06820)"/>
    <property type="match status" value="1"/>
</dbReference>
<evidence type="ECO:0000259" key="13">
    <source>
        <dbReference type="PROSITE" id="PS51747"/>
    </source>
</evidence>
<keyword evidence="11" id="KW-0511">Multifunctional enzyme</keyword>
<dbReference type="InterPro" id="IPR016192">
    <property type="entry name" value="APOBEC/CMP_deaminase_Zn-bd"/>
</dbReference>
<dbReference type="SUPFAM" id="SSF53597">
    <property type="entry name" value="Dihydrofolate reductase-like"/>
    <property type="match status" value="1"/>
</dbReference>
<dbReference type="NCBIfam" id="TIGR00326">
    <property type="entry name" value="eubact_ribD"/>
    <property type="match status" value="1"/>
</dbReference>
<evidence type="ECO:0000256" key="2">
    <source>
        <dbReference type="ARBA" id="ARBA00004882"/>
    </source>
</evidence>
<comment type="cofactor">
    <cofactor evidence="12">
        <name>Zn(2+)</name>
        <dbReference type="ChEBI" id="CHEBI:29105"/>
    </cofactor>
    <text evidence="12">Binds 1 zinc ion.</text>
</comment>
<evidence type="ECO:0000256" key="9">
    <source>
        <dbReference type="ARBA" id="ARBA00022857"/>
    </source>
</evidence>
<evidence type="ECO:0000256" key="3">
    <source>
        <dbReference type="ARBA" id="ARBA00004910"/>
    </source>
</evidence>
<evidence type="ECO:0000256" key="6">
    <source>
        <dbReference type="ARBA" id="ARBA00022619"/>
    </source>
</evidence>
<dbReference type="Pfam" id="PF00383">
    <property type="entry name" value="dCMP_cyt_deam_1"/>
    <property type="match status" value="1"/>
</dbReference>
<evidence type="ECO:0000313" key="15">
    <source>
        <dbReference type="Proteomes" id="UP000629420"/>
    </source>
</evidence>
<proteinExistence type="inferred from homology"/>
<dbReference type="Gene3D" id="3.40.140.10">
    <property type="entry name" value="Cytidine Deaminase, domain 2"/>
    <property type="match status" value="1"/>
</dbReference>
<evidence type="ECO:0000256" key="1">
    <source>
        <dbReference type="ARBA" id="ARBA00002151"/>
    </source>
</evidence>
<protein>
    <recommendedName>
        <fullName evidence="12">Riboflavin biosynthesis protein RibD</fullName>
    </recommendedName>
    <domain>
        <recommendedName>
            <fullName evidence="12">Diaminohydroxyphosphoribosylaminopyrimidine deaminase</fullName>
            <shortName evidence="12">DRAP deaminase</shortName>
            <ecNumber evidence="12">3.5.4.26</ecNumber>
        </recommendedName>
        <alternativeName>
            <fullName evidence="12">Riboflavin-specific deaminase</fullName>
        </alternativeName>
    </domain>
    <domain>
        <recommendedName>
            <fullName evidence="12">5-amino-6-(5-phosphoribosylamino)uracil reductase</fullName>
            <ecNumber evidence="12">1.1.1.193</ecNumber>
        </recommendedName>
        <alternativeName>
            <fullName evidence="12">HTP reductase</fullName>
        </alternativeName>
    </domain>
</protein>
<keyword evidence="9 12" id="KW-0521">NADP</keyword>
<gene>
    <name evidence="14" type="primary">ribD</name>
    <name evidence="14" type="ORF">JK629_15410</name>
</gene>
<dbReference type="GO" id="GO:0008703">
    <property type="term" value="F:5-amino-6-(5-phosphoribosylamino)uracil reductase activity"/>
    <property type="evidence" value="ECO:0007669"/>
    <property type="project" value="UniProtKB-EC"/>
</dbReference>
<keyword evidence="15" id="KW-1185">Reference proteome</keyword>
<dbReference type="EC" id="3.5.4.26" evidence="12"/>
<dbReference type="InterPro" id="IPR050765">
    <property type="entry name" value="Riboflavin_Biosynth_HTPR"/>
</dbReference>
<keyword evidence="7 12" id="KW-0479">Metal-binding</keyword>
<comment type="function">
    <text evidence="1 12">Converts 2,5-diamino-6-(ribosylamino)-4(3h)-pyrimidinone 5'-phosphate into 5-amino-6-(ribosylamino)-2,4(1h,3h)-pyrimidinedione 5'-phosphate.</text>
</comment>
<dbReference type="PIRSF" id="PIRSF006769">
    <property type="entry name" value="RibD"/>
    <property type="match status" value="1"/>
</dbReference>
<keyword evidence="8 12" id="KW-0862">Zinc</keyword>
<dbReference type="InterPro" id="IPR024072">
    <property type="entry name" value="DHFR-like_dom_sf"/>
</dbReference>
<evidence type="ECO:0000256" key="12">
    <source>
        <dbReference type="PIRNR" id="PIRNR006769"/>
    </source>
</evidence>
<keyword evidence="6 12" id="KW-0686">Riboflavin biosynthesis</keyword>
<keyword evidence="10 12" id="KW-0560">Oxidoreductase</keyword>
<dbReference type="SUPFAM" id="SSF53927">
    <property type="entry name" value="Cytidine deaminase-like"/>
    <property type="match status" value="1"/>
</dbReference>
<comment type="similarity">
    <text evidence="4 12">In the N-terminal section; belongs to the cytidine and deoxycytidylate deaminase family.</text>
</comment>
<dbReference type="InterPro" id="IPR004794">
    <property type="entry name" value="Eubact_RibD"/>
</dbReference>
<dbReference type="PANTHER" id="PTHR38011:SF7">
    <property type="entry name" value="2,5-DIAMINO-6-RIBOSYLAMINO-4(3H)-PYRIMIDINONE 5'-PHOSPHATE REDUCTASE"/>
    <property type="match status" value="1"/>
</dbReference>
<evidence type="ECO:0000256" key="7">
    <source>
        <dbReference type="ARBA" id="ARBA00022723"/>
    </source>
</evidence>
<dbReference type="EMBL" id="CP068439">
    <property type="protein sequence ID" value="QQX76689.1"/>
    <property type="molecule type" value="Genomic_DNA"/>
</dbReference>
<dbReference type="InterPro" id="IPR016193">
    <property type="entry name" value="Cytidine_deaminase-like"/>
</dbReference>
<keyword evidence="12 14" id="KW-0378">Hydrolase</keyword>
<dbReference type="Pfam" id="PF01872">
    <property type="entry name" value="RibD_C"/>
    <property type="match status" value="1"/>
</dbReference>
<dbReference type="EC" id="1.1.1.193" evidence="12"/>
<comment type="catalytic activity">
    <reaction evidence="12">
        <text>2,5-diamino-6-hydroxy-4-(5-phosphoribosylamino)-pyrimidine + H2O + H(+) = 5-amino-6-(5-phospho-D-ribosylamino)uracil + NH4(+)</text>
        <dbReference type="Rhea" id="RHEA:21868"/>
        <dbReference type="ChEBI" id="CHEBI:15377"/>
        <dbReference type="ChEBI" id="CHEBI:15378"/>
        <dbReference type="ChEBI" id="CHEBI:28938"/>
        <dbReference type="ChEBI" id="CHEBI:58453"/>
        <dbReference type="ChEBI" id="CHEBI:58614"/>
        <dbReference type="EC" id="3.5.4.26"/>
    </reaction>
</comment>
<sequence length="349" mass="38923">MKIHEKYMLRCIQLAKNGLGTTYPNPLVGSVVVQNDKIIGEGWHYKAGLAHAEVNAIASVSETSLLKEATIYVSLEPCSHFGKTPPCADLIIKSGIKKVVVGSLDPNPKVAGRGIKRLMDAGCEVIVGVLGEECNELNKRFFTFHQKRRPYIFLKWAQTADGFIAPKEDVRNQTKPVWITNKFSRQLVHKMRSEEHAILVGTTTVLHDNPSLTVREWAGENPTRIVIDKSLRIPQDFSVFDASAQTIIFNEKEMGTSENLEFEKINFSGPLPQQICEALLRRNIQSVIIEGGAQTLQTFIDANLWDEALVFKGISNFGQGVKGPDFKGVFISEEKIKDDTLQIFKNPNS</sequence>
<evidence type="ECO:0000256" key="11">
    <source>
        <dbReference type="ARBA" id="ARBA00023268"/>
    </source>
</evidence>
<evidence type="ECO:0000256" key="4">
    <source>
        <dbReference type="ARBA" id="ARBA00005259"/>
    </source>
</evidence>
<dbReference type="PROSITE" id="PS51747">
    <property type="entry name" value="CYT_DCMP_DEAMINASES_2"/>
    <property type="match status" value="1"/>
</dbReference>